<dbReference type="CDD" id="cd20912">
    <property type="entry name" value="AIR_RAP80-like"/>
    <property type="match status" value="1"/>
</dbReference>
<dbReference type="GO" id="GO:0006281">
    <property type="term" value="P:DNA repair"/>
    <property type="evidence" value="ECO:0007669"/>
    <property type="project" value="UniProtKB-KW"/>
</dbReference>
<comment type="catalytic activity">
    <reaction evidence="18">
        <text>a D-hexose + ATP = a D-hexose 6-phosphate + ADP + H(+)</text>
        <dbReference type="Rhea" id="RHEA:22740"/>
        <dbReference type="ChEBI" id="CHEBI:4194"/>
        <dbReference type="ChEBI" id="CHEBI:15378"/>
        <dbReference type="ChEBI" id="CHEBI:30616"/>
        <dbReference type="ChEBI" id="CHEBI:229467"/>
        <dbReference type="ChEBI" id="CHEBI:456216"/>
        <dbReference type="EC" id="2.7.1.1"/>
    </reaction>
    <physiologicalReaction direction="left-to-right" evidence="18">
        <dbReference type="Rhea" id="RHEA:22741"/>
    </physiologicalReaction>
</comment>
<evidence type="ECO:0000256" key="2">
    <source>
        <dbReference type="ARBA" id="ARBA00004888"/>
    </source>
</evidence>
<evidence type="ECO:0000256" key="1">
    <source>
        <dbReference type="ARBA" id="ARBA00004450"/>
    </source>
</evidence>
<dbReference type="InterPro" id="IPR003903">
    <property type="entry name" value="UIM_dom"/>
</dbReference>
<dbReference type="PROSITE" id="PS50330">
    <property type="entry name" value="UIM"/>
    <property type="match status" value="1"/>
</dbReference>
<comment type="subcellular location">
    <subcellularLocation>
        <location evidence="1">Mitochondrion outer membrane</location>
        <topology evidence="1">Peripheral membrane protein</topology>
    </subcellularLocation>
</comment>
<evidence type="ECO:0000256" key="6">
    <source>
        <dbReference type="ARBA" id="ARBA00022533"/>
    </source>
</evidence>
<keyword evidence="6" id="KW-0021">Allosteric enzyme</keyword>
<accession>A0AB34H775</accession>
<dbReference type="PANTHER" id="PTHR19443:SF1">
    <property type="entry name" value="HEXOKINASE-3"/>
    <property type="match status" value="1"/>
</dbReference>
<feature type="region of interest" description="Disordered" evidence="26">
    <location>
        <begin position="391"/>
        <end position="423"/>
    </location>
</feature>
<evidence type="ECO:0000256" key="13">
    <source>
        <dbReference type="ARBA" id="ARBA00022777"/>
    </source>
</evidence>
<comment type="function">
    <text evidence="21">Catalyzes the phosphorylation of hexose, such as D-glucose and D-fructose, to hexose 6-phosphate (D-glucose 6-phosphate and D-fructose 6-phosphate, respectively). Mediates the initial step of glycolysis by catalyzing phosphorylation of D-glucose to D-glucose 6-phosphate.</text>
</comment>
<evidence type="ECO:0000256" key="3">
    <source>
        <dbReference type="ARBA" id="ARBA00005028"/>
    </source>
</evidence>
<dbReference type="InterPro" id="IPR022673">
    <property type="entry name" value="Hexokinase_C"/>
</dbReference>
<organism evidence="28 29">
    <name type="scientific">Eschrichtius robustus</name>
    <name type="common">California gray whale</name>
    <name type="synonym">Eschrichtius gibbosus</name>
    <dbReference type="NCBI Taxonomy" id="9764"/>
    <lineage>
        <taxon>Eukaryota</taxon>
        <taxon>Metazoa</taxon>
        <taxon>Chordata</taxon>
        <taxon>Craniata</taxon>
        <taxon>Vertebrata</taxon>
        <taxon>Euteleostomi</taxon>
        <taxon>Mammalia</taxon>
        <taxon>Eutheria</taxon>
        <taxon>Laurasiatheria</taxon>
        <taxon>Artiodactyla</taxon>
        <taxon>Whippomorpha</taxon>
        <taxon>Cetacea</taxon>
        <taxon>Mysticeti</taxon>
        <taxon>Eschrichtiidae</taxon>
        <taxon>Eschrichtius</taxon>
    </lineage>
</organism>
<evidence type="ECO:0000256" key="17">
    <source>
        <dbReference type="ARBA" id="ARBA00023204"/>
    </source>
</evidence>
<dbReference type="Gene3D" id="6.10.250.1800">
    <property type="match status" value="1"/>
</dbReference>
<dbReference type="Proteomes" id="UP001159641">
    <property type="component" value="Unassembled WGS sequence"/>
</dbReference>
<evidence type="ECO:0000256" key="21">
    <source>
        <dbReference type="ARBA" id="ARBA00057794"/>
    </source>
</evidence>
<sequence>MPRRRKKVKEVSEAQNLEKKDTETTSSVNVKKKRRLEDAFIVISDSDGEEPKEENGLQKMKTKQSNRAKCLAKRKIAQMTEEEQFALAVKMSEQEAREVNSQEEEEEELLRKAIAESLNSCRPSDASATRSRPLAAGPSSQSHQEKTTDFGTTEGIWQLVPPSLFKGSHISQGNESEEREEPWDRTENTEEEPVSGSSGSWDQSSQPVFENENVKCFDRCTGHLAERTQCGKPQESTGRGCAFHKAAQGRGDTSRHCLPTPADAKGLQDIGGTVHYFWGIPFCPAGVDPNQYTKVILCQLEVYQKSLKMAQRQLLKKKGFGEPVLPRPPSLIQNECGQGDQASEKNECISEDMGDEDKEERQEFRASVWHSKTKDFQESPIKSLKEKLLLEEEPTTSHGQSSQGLFVEETSEEGNSVPASQSIAPLNSKRSSVLMPESSAEEITVCPETQLSSPETFDLEKEDFPGSRETVDEVRIMADKEVLQVDNREDAEKEIPTTTFSSSTQVSCPLCDQGFPPTKIERHAMYCNGLMGQDTVLTQRQKEAKRKSKSDSGTAAQISLDIDKNEKCYLCKSLVPFREYQCHVESCLQLARGDQGDGPEESDRVCSAVEGKRPQRLRNPKEKGFKEGRLLSLLEQSEYKTTDAEIKTKFSETGGFRAYMPDCYTVNCAEGLICGMFPGPVMPKLIQQPSSLVSILVSCGGRVLFMVNEGRKFRVCITASEVHHNLWSTWFTREPFSPIGGHPPPWNHMDSIGSLGLQQREEAPSCPQEGLPCPSNSSELVQECLQQFKVTGAQLRQIQTSLLDSMEQALKGQASPAPAVRMLPTYVGSTPHGTGGLYRLTWVARTEQGDFVVLELGATGASLRVLWVTLMGIEGHKMEPRSQEFVIPQEVMLGPGQQLFDFAARCLSEFLDALPVGNQGLQLGFSFSFPCHQTGLDKSTLISWTKGFRCSGVEGQDVVQLLRDAIQRQGTYSIDVVAVVNDTVGTMMGCEPGVGPCEVGLVVDTGTNACYMEEARHVAVLDEDRGRVCISVEWGSFSDEGALGPVLTIFDRTLDHESLNLGAQRFEKMIGGLYLGELVRLVLAHLARCGVLFGGYTSPALLRQGGILLEHVAEMEDPSAGAARVHAILQDLGLNPRASDAEFVQHICAAVCTRAAQLCAAALAAVLSRLQHSREQQTLQIAVATGGRVFERHPRFLSILQETVRLLAPECDVSFIPSVDGGGQGVAMVTAVAARLAAHRCLLEETLAPFWLTREQLAAVQAQMREAMAKGLQGEASSLRMLPTYVRATPDGSERGDFLALDLGGTNFRVLLVRVATGGVQITSQVYSIPECVAQGSGQQLFDHIVDCIVDFQQQQGLSGQSLPLGFTFSFPCRQVGLDQGILLNWTKGFNASDCEGQDVVCLLREAIGRRQAVELNVVAIVNDTVGTMMSCGYEDPHCEVGLIVGTGTNACYMEELQNVASVAGDSGHMCINMEWGAFGDDGSLSMLSTRFDASVDQASINPGKQRFEKMISGMYLGEIVRHTLLHLTSLGVLFRGQQTQRLQTRDIFKTKFLSEIESDSLALRQVRAILEDLGLSLTSDDALMVLEVCQAVSQRAAQLCGAGVAAVVEKIRENRGLEELTVSVGVDGTLYKLHPRFSSLVAATVRELAPRCVVTFLQSEDGSGKGAALVTAVACRLAQMTCV</sequence>
<dbReference type="PANTHER" id="PTHR19443">
    <property type="entry name" value="HEXOKINASE"/>
    <property type="match status" value="1"/>
</dbReference>
<dbReference type="GO" id="GO:0008865">
    <property type="term" value="F:fructokinase activity"/>
    <property type="evidence" value="ECO:0007669"/>
    <property type="project" value="TreeGrafter"/>
</dbReference>
<dbReference type="InterPro" id="IPR040714">
    <property type="entry name" value="RAP80_UIM"/>
</dbReference>
<dbReference type="PROSITE" id="PS51748">
    <property type="entry name" value="HEXOKINASE_2"/>
    <property type="match status" value="2"/>
</dbReference>
<dbReference type="Pfam" id="PF18282">
    <property type="entry name" value="RAP80_UIM"/>
    <property type="match status" value="1"/>
</dbReference>
<dbReference type="InterPro" id="IPR022672">
    <property type="entry name" value="Hexokinase_N"/>
</dbReference>
<dbReference type="GO" id="GO:0008270">
    <property type="term" value="F:zinc ion binding"/>
    <property type="evidence" value="ECO:0007669"/>
    <property type="project" value="UniProtKB-KW"/>
</dbReference>
<evidence type="ECO:0000256" key="23">
    <source>
        <dbReference type="ARBA" id="ARBA00076203"/>
    </source>
</evidence>
<dbReference type="PROSITE" id="PS51908">
    <property type="entry name" value="ZF_UBZ4"/>
    <property type="match status" value="1"/>
</dbReference>
<evidence type="ECO:0000256" key="11">
    <source>
        <dbReference type="ARBA" id="ARBA00022763"/>
    </source>
</evidence>
<dbReference type="EC" id="2.7.1.1" evidence="5"/>
<dbReference type="GO" id="GO:0019158">
    <property type="term" value="F:mannokinase activity"/>
    <property type="evidence" value="ECO:0007669"/>
    <property type="project" value="TreeGrafter"/>
</dbReference>
<dbReference type="FunFam" id="3.30.420.40:FF:000015">
    <property type="entry name" value="Hexokinase 1"/>
    <property type="match status" value="1"/>
</dbReference>
<evidence type="ECO:0000256" key="24">
    <source>
        <dbReference type="ARBA" id="ARBA00083839"/>
    </source>
</evidence>
<comment type="similarity">
    <text evidence="4">Belongs to the hexokinase family.</text>
</comment>
<dbReference type="Gene3D" id="3.30.420.40">
    <property type="match status" value="2"/>
</dbReference>
<dbReference type="GO" id="GO:0005536">
    <property type="term" value="F:D-glucose binding"/>
    <property type="evidence" value="ECO:0007669"/>
    <property type="project" value="InterPro"/>
</dbReference>
<feature type="compositionally biased region" description="Polar residues" evidence="26">
    <location>
        <begin position="413"/>
        <end position="423"/>
    </location>
</feature>
<dbReference type="InterPro" id="IPR001312">
    <property type="entry name" value="Hexokinase"/>
</dbReference>
<comment type="pathway">
    <text evidence="3">Carbohydrate metabolism; hexose metabolism.</text>
</comment>
<dbReference type="Pfam" id="PF00349">
    <property type="entry name" value="Hexokinase_1"/>
    <property type="match status" value="2"/>
</dbReference>
<feature type="compositionally biased region" description="Basic and acidic residues" evidence="26">
    <location>
        <begin position="9"/>
        <end position="23"/>
    </location>
</feature>
<evidence type="ECO:0000313" key="28">
    <source>
        <dbReference type="EMBL" id="KAJ8787439.1"/>
    </source>
</evidence>
<dbReference type="GO" id="GO:0006006">
    <property type="term" value="P:glucose metabolic process"/>
    <property type="evidence" value="ECO:0007669"/>
    <property type="project" value="TreeGrafter"/>
</dbReference>
<keyword evidence="9" id="KW-0677">Repeat</keyword>
<feature type="compositionally biased region" description="Polar residues" evidence="26">
    <location>
        <begin position="117"/>
        <end position="130"/>
    </location>
</feature>
<keyword evidence="17 25" id="KW-0234">DNA repair</keyword>
<comment type="pathway">
    <text evidence="2">Carbohydrate degradation; glycolysis; D-glyceraldehyde 3-phosphate and glycerone phosphate from D-glucose: step 1/4.</text>
</comment>
<gene>
    <name evidence="28" type="ORF">J1605_023099</name>
</gene>
<evidence type="ECO:0000313" key="29">
    <source>
        <dbReference type="Proteomes" id="UP001159641"/>
    </source>
</evidence>
<dbReference type="EMBL" id="JAIQCJ010001811">
    <property type="protein sequence ID" value="KAJ8787439.1"/>
    <property type="molecule type" value="Genomic_DNA"/>
</dbReference>
<dbReference type="FunFam" id="3.30.420.40:FF:000123">
    <property type="entry name" value="Hexokinase 3"/>
    <property type="match status" value="1"/>
</dbReference>
<feature type="region of interest" description="Disordered" evidence="26">
    <location>
        <begin position="45"/>
        <end position="67"/>
    </location>
</feature>
<keyword evidence="15" id="KW-0067">ATP-binding</keyword>
<evidence type="ECO:0000256" key="25">
    <source>
        <dbReference type="PROSITE-ProRule" id="PRU01256"/>
    </source>
</evidence>
<dbReference type="SUPFAM" id="SSF53067">
    <property type="entry name" value="Actin-like ATPase domain"/>
    <property type="match status" value="4"/>
</dbReference>
<keyword evidence="10" id="KW-0547">Nucleotide-binding</keyword>
<evidence type="ECO:0000256" key="12">
    <source>
        <dbReference type="ARBA" id="ARBA00022771"/>
    </source>
</evidence>
<keyword evidence="7" id="KW-0808">Transferase</keyword>
<keyword evidence="13" id="KW-0418">Kinase</keyword>
<comment type="catalytic activity">
    <reaction evidence="20">
        <text>D-glucose + ATP = D-glucose 6-phosphate + ADP + H(+)</text>
        <dbReference type="Rhea" id="RHEA:17825"/>
        <dbReference type="ChEBI" id="CHEBI:4167"/>
        <dbReference type="ChEBI" id="CHEBI:15378"/>
        <dbReference type="ChEBI" id="CHEBI:30616"/>
        <dbReference type="ChEBI" id="CHEBI:61548"/>
        <dbReference type="ChEBI" id="CHEBI:456216"/>
        <dbReference type="EC" id="2.7.1.1"/>
    </reaction>
    <physiologicalReaction direction="left-to-right" evidence="20">
        <dbReference type="Rhea" id="RHEA:17826"/>
    </physiologicalReaction>
</comment>
<dbReference type="Pfam" id="PF03727">
    <property type="entry name" value="Hexokinase_2"/>
    <property type="match status" value="2"/>
</dbReference>
<keyword evidence="14" id="KW-0862">Zinc</keyword>
<keyword evidence="8" id="KW-0479">Metal-binding</keyword>
<evidence type="ECO:0000256" key="20">
    <source>
        <dbReference type="ARBA" id="ARBA00048160"/>
    </source>
</evidence>
<keyword evidence="11 25" id="KW-0227">DNA damage</keyword>
<feature type="compositionally biased region" description="Low complexity" evidence="26">
    <location>
        <begin position="195"/>
        <end position="206"/>
    </location>
</feature>
<dbReference type="GO" id="GO:0003677">
    <property type="term" value="F:DNA binding"/>
    <property type="evidence" value="ECO:0007669"/>
    <property type="project" value="InterPro"/>
</dbReference>
<evidence type="ECO:0000256" key="10">
    <source>
        <dbReference type="ARBA" id="ARBA00022741"/>
    </source>
</evidence>
<evidence type="ECO:0000256" key="4">
    <source>
        <dbReference type="ARBA" id="ARBA00009225"/>
    </source>
</evidence>
<keyword evidence="16" id="KW-0324">Glycolysis</keyword>
<dbReference type="GO" id="GO:0006096">
    <property type="term" value="P:glycolytic process"/>
    <property type="evidence" value="ECO:0007669"/>
    <property type="project" value="UniProtKB-KW"/>
</dbReference>
<evidence type="ECO:0000256" key="19">
    <source>
        <dbReference type="ARBA" id="ARBA00047905"/>
    </source>
</evidence>
<feature type="domain" description="UBZ4-type" evidence="27">
    <location>
        <begin position="505"/>
        <end position="532"/>
    </location>
</feature>
<dbReference type="GO" id="GO:0005524">
    <property type="term" value="F:ATP binding"/>
    <property type="evidence" value="ECO:0007669"/>
    <property type="project" value="UniProtKB-KW"/>
</dbReference>
<dbReference type="GO" id="GO:0001678">
    <property type="term" value="P:intracellular glucose homeostasis"/>
    <property type="evidence" value="ECO:0007669"/>
    <property type="project" value="InterPro"/>
</dbReference>
<dbReference type="InterPro" id="IPR043129">
    <property type="entry name" value="ATPase_NBD"/>
</dbReference>
<protein>
    <recommendedName>
        <fullName evidence="22">Hexokinase-3</fullName>
        <ecNumber evidence="5">2.7.1.1</ecNumber>
    </recommendedName>
    <alternativeName>
        <fullName evidence="24">Hexokinase type III</fullName>
    </alternativeName>
    <alternativeName>
        <fullName evidence="23">Hexokinase-C</fullName>
    </alternativeName>
</protein>
<evidence type="ECO:0000256" key="14">
    <source>
        <dbReference type="ARBA" id="ARBA00022833"/>
    </source>
</evidence>
<evidence type="ECO:0000256" key="18">
    <source>
        <dbReference type="ARBA" id="ARBA00044613"/>
    </source>
</evidence>
<dbReference type="GO" id="GO:0005741">
    <property type="term" value="C:mitochondrial outer membrane"/>
    <property type="evidence" value="ECO:0007669"/>
    <property type="project" value="UniProtKB-SubCell"/>
</dbReference>
<dbReference type="Gene3D" id="3.40.367.20">
    <property type="match status" value="2"/>
</dbReference>
<dbReference type="CDD" id="cd24090">
    <property type="entry name" value="ASKHA_NBD_HK3_meta_rpt1"/>
    <property type="match status" value="1"/>
</dbReference>
<feature type="region of interest" description="Disordered" evidence="26">
    <location>
        <begin position="92"/>
        <end position="206"/>
    </location>
</feature>
<dbReference type="PRINTS" id="PR00475">
    <property type="entry name" value="HEXOKINASE"/>
</dbReference>
<evidence type="ECO:0000256" key="9">
    <source>
        <dbReference type="ARBA" id="ARBA00022737"/>
    </source>
</evidence>
<comment type="caution">
    <text evidence="28">The sequence shown here is derived from an EMBL/GenBank/DDBJ whole genome shotgun (WGS) entry which is preliminary data.</text>
</comment>
<reference evidence="28 29" key="1">
    <citation type="submission" date="2022-11" db="EMBL/GenBank/DDBJ databases">
        <title>Whole genome sequence of Eschrichtius robustus ER-17-0199.</title>
        <authorList>
            <person name="Bruniche-Olsen A."/>
            <person name="Black A.N."/>
            <person name="Fields C.J."/>
            <person name="Walden K."/>
            <person name="Dewoody J.A."/>
        </authorList>
    </citation>
    <scope>NUCLEOTIDE SEQUENCE [LARGE SCALE GENOMIC DNA]</scope>
    <source>
        <strain evidence="28">ER-17-0199</strain>
        <tissue evidence="28">Blubber</tissue>
    </source>
</reference>
<evidence type="ECO:0000256" key="22">
    <source>
        <dbReference type="ARBA" id="ARBA00071677"/>
    </source>
</evidence>
<dbReference type="InterPro" id="IPR019807">
    <property type="entry name" value="Hexokinase_BS"/>
</dbReference>
<evidence type="ECO:0000256" key="15">
    <source>
        <dbReference type="ARBA" id="ARBA00022840"/>
    </source>
</evidence>
<comment type="catalytic activity">
    <reaction evidence="19">
        <text>D-fructose + ATP = D-fructose 6-phosphate + ADP + H(+)</text>
        <dbReference type="Rhea" id="RHEA:16125"/>
        <dbReference type="ChEBI" id="CHEBI:15378"/>
        <dbReference type="ChEBI" id="CHEBI:30616"/>
        <dbReference type="ChEBI" id="CHEBI:37721"/>
        <dbReference type="ChEBI" id="CHEBI:61527"/>
        <dbReference type="ChEBI" id="CHEBI:456216"/>
        <dbReference type="EC" id="2.7.1.1"/>
    </reaction>
    <physiologicalReaction direction="left-to-right" evidence="19">
        <dbReference type="Rhea" id="RHEA:16126"/>
    </physiologicalReaction>
</comment>
<evidence type="ECO:0000256" key="7">
    <source>
        <dbReference type="ARBA" id="ARBA00022679"/>
    </source>
</evidence>
<dbReference type="InterPro" id="IPR006642">
    <property type="entry name" value="Rad18_UBZ4"/>
</dbReference>
<dbReference type="GO" id="GO:0005829">
    <property type="term" value="C:cytosol"/>
    <property type="evidence" value="ECO:0007669"/>
    <property type="project" value="TreeGrafter"/>
</dbReference>
<keyword evidence="12 25" id="KW-0863">Zinc-finger</keyword>
<evidence type="ECO:0000256" key="16">
    <source>
        <dbReference type="ARBA" id="ARBA00023152"/>
    </source>
</evidence>
<evidence type="ECO:0000256" key="8">
    <source>
        <dbReference type="ARBA" id="ARBA00022723"/>
    </source>
</evidence>
<dbReference type="FunFam" id="3.40.367.20:FF:000005">
    <property type="entry name" value="Phosphotransferase"/>
    <property type="match status" value="1"/>
</dbReference>
<keyword evidence="29" id="KW-1185">Reference proteome</keyword>
<evidence type="ECO:0000256" key="5">
    <source>
        <dbReference type="ARBA" id="ARBA00012324"/>
    </source>
</evidence>
<dbReference type="FunFam" id="3.40.367.20:FF:000001">
    <property type="entry name" value="Hexokinase 1"/>
    <property type="match status" value="1"/>
</dbReference>
<evidence type="ECO:0000256" key="26">
    <source>
        <dbReference type="SAM" id="MobiDB-lite"/>
    </source>
</evidence>
<evidence type="ECO:0000259" key="27">
    <source>
        <dbReference type="PROSITE" id="PS51908"/>
    </source>
</evidence>
<dbReference type="GO" id="GO:0004340">
    <property type="term" value="F:glucokinase activity"/>
    <property type="evidence" value="ECO:0007669"/>
    <property type="project" value="TreeGrafter"/>
</dbReference>
<dbReference type="PROSITE" id="PS00378">
    <property type="entry name" value="HEXOKINASE_1"/>
    <property type="match status" value="1"/>
</dbReference>
<name>A0AB34H775_ESCRO</name>
<feature type="region of interest" description="Disordered" evidence="26">
    <location>
        <begin position="320"/>
        <end position="344"/>
    </location>
</feature>
<dbReference type="SMART" id="SM00726">
    <property type="entry name" value="UIM"/>
    <property type="match status" value="2"/>
</dbReference>
<proteinExistence type="inferred from homology"/>
<feature type="region of interest" description="Disordered" evidence="26">
    <location>
        <begin position="1"/>
        <end position="29"/>
    </location>
</feature>